<evidence type="ECO:0000256" key="1">
    <source>
        <dbReference type="SAM" id="SignalP"/>
    </source>
</evidence>
<name>A0A158NF57_ATTCE</name>
<evidence type="ECO:0000313" key="3">
    <source>
        <dbReference type="Proteomes" id="UP000005205"/>
    </source>
</evidence>
<evidence type="ECO:0008006" key="4">
    <source>
        <dbReference type="Google" id="ProtNLM"/>
    </source>
</evidence>
<sequence>MKHFGLLCIVLILVHFSTQIPQFENCPENVMQSFNSCECCKIECFSEGTDIRMVVLACPLSFILCPPGTHIDNHEDNTKIYPDCCGHTICKEKNKNDRIKRIK</sequence>
<reference evidence="3" key="1">
    <citation type="journal article" date="2011" name="PLoS Genet.">
        <title>The genome sequence of the leaf-cutter ant Atta cephalotes reveals insights into its obligate symbiotic lifestyle.</title>
        <authorList>
            <person name="Suen G."/>
            <person name="Teiling C."/>
            <person name="Li L."/>
            <person name="Holt C."/>
            <person name="Abouheif E."/>
            <person name="Bornberg-Bauer E."/>
            <person name="Bouffard P."/>
            <person name="Caldera E.J."/>
            <person name="Cash E."/>
            <person name="Cavanaugh A."/>
            <person name="Denas O."/>
            <person name="Elhaik E."/>
            <person name="Fave M.J."/>
            <person name="Gadau J."/>
            <person name="Gibson J.D."/>
            <person name="Graur D."/>
            <person name="Grubbs K.J."/>
            <person name="Hagen D.E."/>
            <person name="Harkins T.T."/>
            <person name="Helmkampf M."/>
            <person name="Hu H."/>
            <person name="Johnson B.R."/>
            <person name="Kim J."/>
            <person name="Marsh S.E."/>
            <person name="Moeller J.A."/>
            <person name="Munoz-Torres M.C."/>
            <person name="Murphy M.C."/>
            <person name="Naughton M.C."/>
            <person name="Nigam S."/>
            <person name="Overson R."/>
            <person name="Rajakumar R."/>
            <person name="Reese J.T."/>
            <person name="Scott J.J."/>
            <person name="Smith C.R."/>
            <person name="Tao S."/>
            <person name="Tsutsui N.D."/>
            <person name="Viljakainen L."/>
            <person name="Wissler L."/>
            <person name="Yandell M.D."/>
            <person name="Zimmer F."/>
            <person name="Taylor J."/>
            <person name="Slater S.C."/>
            <person name="Clifton S.W."/>
            <person name="Warren W.C."/>
            <person name="Elsik C.G."/>
            <person name="Smith C.D."/>
            <person name="Weinstock G.M."/>
            <person name="Gerardo N.M."/>
            <person name="Currie C.R."/>
        </authorList>
    </citation>
    <scope>NUCLEOTIDE SEQUENCE [LARGE SCALE GENOMIC DNA]</scope>
</reference>
<dbReference type="Proteomes" id="UP000005205">
    <property type="component" value="Unassembled WGS sequence"/>
</dbReference>
<dbReference type="OrthoDB" id="7538468at2759"/>
<keyword evidence="3" id="KW-1185">Reference proteome</keyword>
<dbReference type="KEGG" id="acep:105619251"/>
<dbReference type="AlphaFoldDB" id="A0A158NF57"/>
<dbReference type="EnsemblMetazoa" id="XM_012200775.1">
    <property type="protein sequence ID" value="XP_012056165.1"/>
    <property type="gene ID" value="LOC105619251"/>
</dbReference>
<feature type="chain" id="PRO_5007629075" description="Single domain-containing protein" evidence="1">
    <location>
        <begin position="20"/>
        <end position="103"/>
    </location>
</feature>
<gene>
    <name evidence="2" type="primary">105619251</name>
</gene>
<accession>A0A158NF57</accession>
<organism evidence="2 3">
    <name type="scientific">Atta cephalotes</name>
    <name type="common">Leafcutter ant</name>
    <dbReference type="NCBI Taxonomy" id="12957"/>
    <lineage>
        <taxon>Eukaryota</taxon>
        <taxon>Metazoa</taxon>
        <taxon>Ecdysozoa</taxon>
        <taxon>Arthropoda</taxon>
        <taxon>Hexapoda</taxon>
        <taxon>Insecta</taxon>
        <taxon>Pterygota</taxon>
        <taxon>Neoptera</taxon>
        <taxon>Endopterygota</taxon>
        <taxon>Hymenoptera</taxon>
        <taxon>Apocrita</taxon>
        <taxon>Aculeata</taxon>
        <taxon>Formicoidea</taxon>
        <taxon>Formicidae</taxon>
        <taxon>Myrmicinae</taxon>
        <taxon>Atta</taxon>
    </lineage>
</organism>
<proteinExistence type="predicted"/>
<keyword evidence="1" id="KW-0732">Signal</keyword>
<dbReference type="EMBL" id="ADTU01013802">
    <property type="status" value="NOT_ANNOTATED_CDS"/>
    <property type="molecule type" value="Genomic_DNA"/>
</dbReference>
<evidence type="ECO:0000313" key="2">
    <source>
        <dbReference type="EnsemblMetazoa" id="XP_012056165.1"/>
    </source>
</evidence>
<protein>
    <recommendedName>
        <fullName evidence="4">Single domain-containing protein</fullName>
    </recommendedName>
</protein>
<dbReference type="InParanoid" id="A0A158NF57"/>
<feature type="signal peptide" evidence="1">
    <location>
        <begin position="1"/>
        <end position="19"/>
    </location>
</feature>
<reference evidence="2" key="2">
    <citation type="submission" date="2016-04" db="UniProtKB">
        <authorList>
            <consortium name="EnsemblMetazoa"/>
        </authorList>
    </citation>
    <scope>IDENTIFICATION</scope>
</reference>